<protein>
    <submittedName>
        <fullName evidence="10">MFS transporter</fullName>
    </submittedName>
</protein>
<accession>A0ABQ5NCR5</accession>
<dbReference type="Gene3D" id="1.20.1720.10">
    <property type="entry name" value="Multidrug resistance protein D"/>
    <property type="match status" value="1"/>
</dbReference>
<keyword evidence="3" id="KW-1003">Cell membrane</keyword>
<organism evidence="10 11">
    <name type="scientific">Microbacterium arabinogalactanolyticum</name>
    <dbReference type="NCBI Taxonomy" id="69365"/>
    <lineage>
        <taxon>Bacteria</taxon>
        <taxon>Bacillati</taxon>
        <taxon>Actinomycetota</taxon>
        <taxon>Actinomycetes</taxon>
        <taxon>Micrococcales</taxon>
        <taxon>Microbacteriaceae</taxon>
        <taxon>Microbacterium</taxon>
    </lineage>
</organism>
<dbReference type="Pfam" id="PF07690">
    <property type="entry name" value="MFS_1"/>
    <property type="match status" value="1"/>
</dbReference>
<feature type="region of interest" description="Disordered" evidence="7">
    <location>
        <begin position="1"/>
        <end position="23"/>
    </location>
</feature>
<evidence type="ECO:0000256" key="5">
    <source>
        <dbReference type="ARBA" id="ARBA00022989"/>
    </source>
</evidence>
<evidence type="ECO:0000313" key="11">
    <source>
        <dbReference type="Proteomes" id="UP001165068"/>
    </source>
</evidence>
<name>A0ABQ5NCR5_9MICO</name>
<feature type="transmembrane region" description="Helical" evidence="8">
    <location>
        <begin position="357"/>
        <end position="377"/>
    </location>
</feature>
<feature type="transmembrane region" description="Helical" evidence="8">
    <location>
        <begin position="328"/>
        <end position="350"/>
    </location>
</feature>
<evidence type="ECO:0000256" key="6">
    <source>
        <dbReference type="ARBA" id="ARBA00023136"/>
    </source>
</evidence>
<dbReference type="InterPro" id="IPR004638">
    <property type="entry name" value="EmrB-like"/>
</dbReference>
<evidence type="ECO:0000259" key="9">
    <source>
        <dbReference type="PROSITE" id="PS50850"/>
    </source>
</evidence>
<dbReference type="InterPro" id="IPR011701">
    <property type="entry name" value="MFS"/>
</dbReference>
<feature type="domain" description="Major facilitator superfamily (MFS) profile" evidence="9">
    <location>
        <begin position="32"/>
        <end position="505"/>
    </location>
</feature>
<evidence type="ECO:0000256" key="8">
    <source>
        <dbReference type="SAM" id="Phobius"/>
    </source>
</evidence>
<feature type="transmembrane region" description="Helical" evidence="8">
    <location>
        <begin position="189"/>
        <end position="209"/>
    </location>
</feature>
<keyword evidence="4 8" id="KW-0812">Transmembrane</keyword>
<evidence type="ECO:0000313" key="10">
    <source>
        <dbReference type="EMBL" id="GLC83453.1"/>
    </source>
</evidence>
<keyword evidence="2" id="KW-0813">Transport</keyword>
<dbReference type="RefSeq" id="WP_285629797.1">
    <property type="nucleotide sequence ID" value="NZ_BAAAUK010000001.1"/>
</dbReference>
<proteinExistence type="predicted"/>
<dbReference type="PROSITE" id="PS50850">
    <property type="entry name" value="MFS"/>
    <property type="match status" value="1"/>
</dbReference>
<sequence>MTDPTPSPASATSGPSTGTYAHGHKPRSPWPALWALVIGFFMILVDTTIVSVANPAIKAALDPDTNNLDNVVWVTSAYLLAYAVPLLITGRLGDRFGPKNIYLIGLVIFTLSSLACGLSTSLGMLVAFRAVQGLGAAFMTPQTMAVITRTFPPERRGAAMGLWGATAGVATLVGPLLGGLLVDAFGWEWIFYINVPVGIIGFVMAWIFVPKLQTHPHRFDYIGVVLSAAALFLIVFGLQEGQKYDWGVITGPITVWGMIAAGIVLLIVFVLQQWKTKSEALVPLGLFRDRNFSASNLGIAAVGFTVTSMSLPFMFFLQLARGLTPTEAALLLIPMAVISGVLAPFAGSLLDRVDPRFILIPGLLCVAGGVLWNSSLMNMDTPTWMFLLPSALLGIGNAGMWGPLATEATRNLPPRQAGAGAGIYNTTRTIGSVVGSSAIAAFMQARLEANLPGLDQAPAGLGAGGKMPDAVADGFSAGMSQSMLLPVSVMVVALIAALFIGRYKGKSADELR</sequence>
<gene>
    <name evidence="10" type="ORF">MIAR_00410</name>
</gene>
<feature type="transmembrane region" description="Helical" evidence="8">
    <location>
        <begin position="483"/>
        <end position="503"/>
    </location>
</feature>
<dbReference type="PANTHER" id="PTHR42718">
    <property type="entry name" value="MAJOR FACILITATOR SUPERFAMILY MULTIDRUG TRANSPORTER MFSC"/>
    <property type="match status" value="1"/>
</dbReference>
<comment type="subcellular location">
    <subcellularLocation>
        <location evidence="1">Cell membrane</location>
        <topology evidence="1">Multi-pass membrane protein</topology>
    </subcellularLocation>
</comment>
<feature type="transmembrane region" description="Helical" evidence="8">
    <location>
        <begin position="221"/>
        <end position="238"/>
    </location>
</feature>
<feature type="transmembrane region" description="Helical" evidence="8">
    <location>
        <begin position="292"/>
        <end position="316"/>
    </location>
</feature>
<dbReference type="EMBL" id="BRZC01000001">
    <property type="protein sequence ID" value="GLC83453.1"/>
    <property type="molecule type" value="Genomic_DNA"/>
</dbReference>
<feature type="transmembrane region" description="Helical" evidence="8">
    <location>
        <begin position="159"/>
        <end position="177"/>
    </location>
</feature>
<evidence type="ECO:0000256" key="4">
    <source>
        <dbReference type="ARBA" id="ARBA00022692"/>
    </source>
</evidence>
<feature type="transmembrane region" description="Helical" evidence="8">
    <location>
        <begin position="101"/>
        <end position="120"/>
    </location>
</feature>
<feature type="transmembrane region" description="Helical" evidence="8">
    <location>
        <begin position="253"/>
        <end position="271"/>
    </location>
</feature>
<comment type="caution">
    <text evidence="10">The sequence shown here is derived from an EMBL/GenBank/DDBJ whole genome shotgun (WGS) entry which is preliminary data.</text>
</comment>
<evidence type="ECO:0000256" key="2">
    <source>
        <dbReference type="ARBA" id="ARBA00022448"/>
    </source>
</evidence>
<dbReference type="PANTHER" id="PTHR42718:SF42">
    <property type="entry name" value="EXPORT PROTEIN"/>
    <property type="match status" value="1"/>
</dbReference>
<feature type="transmembrane region" description="Helical" evidence="8">
    <location>
        <begin position="32"/>
        <end position="51"/>
    </location>
</feature>
<feature type="transmembrane region" description="Helical" evidence="8">
    <location>
        <begin position="71"/>
        <end position="89"/>
    </location>
</feature>
<keyword evidence="5 8" id="KW-1133">Transmembrane helix</keyword>
<feature type="compositionally biased region" description="Low complexity" evidence="7">
    <location>
        <begin position="8"/>
        <end position="19"/>
    </location>
</feature>
<reference evidence="10" key="1">
    <citation type="submission" date="2022-08" db="EMBL/GenBank/DDBJ databases">
        <title>Draft genome sequence of Microbacterium arabinogalactanolyticum JCM 9171.</title>
        <authorList>
            <person name="Fujita K."/>
            <person name="Ishiwata A."/>
            <person name="Fushinobu S."/>
        </authorList>
    </citation>
    <scope>NUCLEOTIDE SEQUENCE</scope>
    <source>
        <strain evidence="10">JCM 9171</strain>
    </source>
</reference>
<dbReference type="SUPFAM" id="SSF103473">
    <property type="entry name" value="MFS general substrate transporter"/>
    <property type="match status" value="1"/>
</dbReference>
<keyword evidence="6 8" id="KW-0472">Membrane</keyword>
<evidence type="ECO:0000256" key="3">
    <source>
        <dbReference type="ARBA" id="ARBA00022475"/>
    </source>
</evidence>
<dbReference type="CDD" id="cd17321">
    <property type="entry name" value="MFS_MMR_MDR_like"/>
    <property type="match status" value="1"/>
</dbReference>
<evidence type="ECO:0000256" key="7">
    <source>
        <dbReference type="SAM" id="MobiDB-lite"/>
    </source>
</evidence>
<dbReference type="Proteomes" id="UP001165068">
    <property type="component" value="Unassembled WGS sequence"/>
</dbReference>
<dbReference type="InterPro" id="IPR036259">
    <property type="entry name" value="MFS_trans_sf"/>
</dbReference>
<evidence type="ECO:0000256" key="1">
    <source>
        <dbReference type="ARBA" id="ARBA00004651"/>
    </source>
</evidence>
<dbReference type="NCBIfam" id="TIGR00711">
    <property type="entry name" value="efflux_EmrB"/>
    <property type="match status" value="1"/>
</dbReference>
<keyword evidence="11" id="KW-1185">Reference proteome</keyword>
<dbReference type="InterPro" id="IPR020846">
    <property type="entry name" value="MFS_dom"/>
</dbReference>
<dbReference type="Gene3D" id="1.20.1250.20">
    <property type="entry name" value="MFS general substrate transporter like domains"/>
    <property type="match status" value="1"/>
</dbReference>